<dbReference type="InterPro" id="IPR015421">
    <property type="entry name" value="PyrdxlP-dep_Trfase_major"/>
</dbReference>
<dbReference type="CDD" id="cd00609">
    <property type="entry name" value="AAT_like"/>
    <property type="match status" value="1"/>
</dbReference>
<dbReference type="GO" id="GO:0030170">
    <property type="term" value="F:pyridoxal phosphate binding"/>
    <property type="evidence" value="ECO:0007669"/>
    <property type="project" value="InterPro"/>
</dbReference>
<feature type="domain" description="Aminotransferase class I/classII large" evidence="1">
    <location>
        <begin position="60"/>
        <end position="358"/>
    </location>
</feature>
<reference evidence="2 3" key="1">
    <citation type="submission" date="2018-02" db="EMBL/GenBank/DDBJ databases">
        <title>The draft genome of Phyllobacterium sp. 1N-3.</title>
        <authorList>
            <person name="Liu L."/>
            <person name="Li L."/>
            <person name="Zhang X."/>
            <person name="Wang T."/>
            <person name="Liang L."/>
        </authorList>
    </citation>
    <scope>NUCLEOTIDE SEQUENCE [LARGE SCALE GENOMIC DNA]</scope>
    <source>
        <strain evidence="2 3">1N-3</strain>
    </source>
</reference>
<dbReference type="InterPro" id="IPR051446">
    <property type="entry name" value="HTH_trans_reg/aminotransferase"/>
</dbReference>
<protein>
    <recommendedName>
        <fullName evidence="1">Aminotransferase class I/classII large domain-containing protein</fullName>
    </recommendedName>
</protein>
<evidence type="ECO:0000259" key="1">
    <source>
        <dbReference type="Pfam" id="PF00155"/>
    </source>
</evidence>
<name>A0A2S9IT33_9HYPH</name>
<evidence type="ECO:0000313" key="2">
    <source>
        <dbReference type="EMBL" id="PRD43692.1"/>
    </source>
</evidence>
<gene>
    <name evidence="2" type="ORF">C5748_10625</name>
</gene>
<dbReference type="EMBL" id="PVBR01000006">
    <property type="protein sequence ID" value="PRD43692.1"/>
    <property type="molecule type" value="Genomic_DNA"/>
</dbReference>
<proteinExistence type="predicted"/>
<dbReference type="InterPro" id="IPR015424">
    <property type="entry name" value="PyrdxlP-dep_Trfase"/>
</dbReference>
<evidence type="ECO:0000313" key="3">
    <source>
        <dbReference type="Proteomes" id="UP000239434"/>
    </source>
</evidence>
<dbReference type="InterPro" id="IPR004839">
    <property type="entry name" value="Aminotransferase_I/II_large"/>
</dbReference>
<dbReference type="RefSeq" id="WP_105741904.1">
    <property type="nucleotide sequence ID" value="NZ_PVBR01000006.1"/>
</dbReference>
<dbReference type="Gene3D" id="3.40.640.10">
    <property type="entry name" value="Type I PLP-dependent aspartate aminotransferase-like (Major domain)"/>
    <property type="match status" value="1"/>
</dbReference>
<dbReference type="PANTHER" id="PTHR46577">
    <property type="entry name" value="HTH-TYPE TRANSCRIPTIONAL REGULATORY PROTEIN GABR"/>
    <property type="match status" value="1"/>
</dbReference>
<comment type="caution">
    <text evidence="2">The sequence shown here is derived from an EMBL/GenBank/DDBJ whole genome shotgun (WGS) entry which is preliminary data.</text>
</comment>
<accession>A0A2S9IT33</accession>
<sequence>MSNIVKAGIDLRRVTSPVIPHIDQEIAKALHRLQRSWSPSDELRQHRKLGTVNDRRFASHFLSRRYVEPVDEERVFLVSGTQNALFLLLSAMRPERSTIIVEELAYRQIREVAAILGMRLVGVETDADGIVPRSLEDRTREHPKSILYCTPTVHNPTATIMPEGRRTAIIQIARSGGVPIIEDEAQGLIPLAAPPPLSEMAPDITWTVTGLSKCLFVGLRIAYVVAPSADAIRNTLKDHSDMAFWYSSAVAASLTNEIIASGAAELMLERVREEAVRRQELADRLLLGSELVRGNGLHLWIDNPERTGNDLREEAAQYGVLVRSASEYAVNQNQQQRGIRASLADVCMEDLSLAFERLNSSTVLLGSINERKPRSEEN</sequence>
<dbReference type="SUPFAM" id="SSF53383">
    <property type="entry name" value="PLP-dependent transferases"/>
    <property type="match status" value="1"/>
</dbReference>
<dbReference type="AlphaFoldDB" id="A0A2S9IT33"/>
<dbReference type="Proteomes" id="UP000239434">
    <property type="component" value="Unassembled WGS sequence"/>
</dbReference>
<dbReference type="PANTHER" id="PTHR46577:SF1">
    <property type="entry name" value="HTH-TYPE TRANSCRIPTIONAL REGULATORY PROTEIN GABR"/>
    <property type="match status" value="1"/>
</dbReference>
<dbReference type="Pfam" id="PF00155">
    <property type="entry name" value="Aminotran_1_2"/>
    <property type="match status" value="1"/>
</dbReference>
<keyword evidence="3" id="KW-1185">Reference proteome</keyword>
<organism evidence="2 3">
    <name type="scientific">Phyllobacterium phragmitis</name>
    <dbReference type="NCBI Taxonomy" id="2670329"/>
    <lineage>
        <taxon>Bacteria</taxon>
        <taxon>Pseudomonadati</taxon>
        <taxon>Pseudomonadota</taxon>
        <taxon>Alphaproteobacteria</taxon>
        <taxon>Hyphomicrobiales</taxon>
        <taxon>Phyllobacteriaceae</taxon>
        <taxon>Phyllobacterium</taxon>
    </lineage>
</organism>